<dbReference type="Gene3D" id="3.30.930.10">
    <property type="entry name" value="Bira Bifunctional Protein, Domain 2"/>
    <property type="match status" value="1"/>
</dbReference>
<evidence type="ECO:0000313" key="2">
    <source>
        <dbReference type="Proteomes" id="UP000198875"/>
    </source>
</evidence>
<proteinExistence type="predicted"/>
<evidence type="ECO:0000313" key="1">
    <source>
        <dbReference type="EMBL" id="CPR11997.1"/>
    </source>
</evidence>
<dbReference type="GO" id="GO:0016874">
    <property type="term" value="F:ligase activity"/>
    <property type="evidence" value="ECO:0007669"/>
    <property type="project" value="UniProtKB-KW"/>
</dbReference>
<gene>
    <name evidence="1" type="ORF">BN971_03290</name>
</gene>
<accession>A0A0U0WAY7</accession>
<dbReference type="AlphaFoldDB" id="A0A0U0WAY7"/>
<organism evidence="1 2">
    <name type="scientific">Mycobacterium bohemicum DSM 44277</name>
    <dbReference type="NCBI Taxonomy" id="1236609"/>
    <lineage>
        <taxon>Bacteria</taxon>
        <taxon>Bacillati</taxon>
        <taxon>Actinomycetota</taxon>
        <taxon>Actinomycetes</taxon>
        <taxon>Mycobacteriales</taxon>
        <taxon>Mycobacteriaceae</taxon>
        <taxon>Mycobacterium</taxon>
    </lineage>
</organism>
<sequence>MIDSPPLDEAMLRAELIGTGLGWRRLDVVERTGSTNADLLARAAQGTDVAGSVLIAEHQTPTTGRKA</sequence>
<name>A0A0U0WAY7_MYCBE</name>
<keyword evidence="1" id="KW-0436">Ligase</keyword>
<dbReference type="Proteomes" id="UP000198875">
    <property type="component" value="Unassembled WGS sequence"/>
</dbReference>
<dbReference type="EMBL" id="CSTD01000003">
    <property type="protein sequence ID" value="CPR11997.1"/>
    <property type="molecule type" value="Genomic_DNA"/>
</dbReference>
<protein>
    <submittedName>
        <fullName evidence="1">Biotin-[acetyl-CoA-carboxylase] ligase</fullName>
    </submittedName>
</protein>
<reference evidence="1 2" key="1">
    <citation type="submission" date="2015-03" db="EMBL/GenBank/DDBJ databases">
        <authorList>
            <person name="Murphy D."/>
        </authorList>
    </citation>
    <scope>NUCLEOTIDE SEQUENCE [LARGE SCALE GENOMIC DNA]</scope>
    <source>
        <strain evidence="1 2">DSM 44277</strain>
    </source>
</reference>
<dbReference type="SUPFAM" id="SSF55681">
    <property type="entry name" value="Class II aaRS and biotin synthetases"/>
    <property type="match status" value="1"/>
</dbReference>
<dbReference type="InterPro" id="IPR045864">
    <property type="entry name" value="aa-tRNA-synth_II/BPL/LPL"/>
</dbReference>